<organism evidence="2">
    <name type="scientific">marine sediment metagenome</name>
    <dbReference type="NCBI Taxonomy" id="412755"/>
    <lineage>
        <taxon>unclassified sequences</taxon>
        <taxon>metagenomes</taxon>
        <taxon>ecological metagenomes</taxon>
    </lineage>
</organism>
<dbReference type="SMART" id="SM00760">
    <property type="entry name" value="Bac_DnaA_C"/>
    <property type="match status" value="1"/>
</dbReference>
<name>A0A0F9J376_9ZZZZ</name>
<evidence type="ECO:0000313" key="2">
    <source>
        <dbReference type="EMBL" id="KKM64149.1"/>
    </source>
</evidence>
<dbReference type="InterPro" id="IPR010921">
    <property type="entry name" value="Trp_repressor/repl_initiator"/>
</dbReference>
<dbReference type="Gene3D" id="1.10.1750.10">
    <property type="match status" value="1"/>
</dbReference>
<dbReference type="GO" id="GO:0005524">
    <property type="term" value="F:ATP binding"/>
    <property type="evidence" value="ECO:0007669"/>
    <property type="project" value="InterPro"/>
</dbReference>
<dbReference type="EMBL" id="LAZR01010958">
    <property type="protein sequence ID" value="KKM64149.1"/>
    <property type="molecule type" value="Genomic_DNA"/>
</dbReference>
<proteinExistence type="predicted"/>
<protein>
    <recommendedName>
        <fullName evidence="1">Chromosomal replication initiator DnaA C-terminal domain-containing protein</fullName>
    </recommendedName>
</protein>
<evidence type="ECO:0000259" key="1">
    <source>
        <dbReference type="SMART" id="SM00760"/>
    </source>
</evidence>
<accession>A0A0F9J376</accession>
<gene>
    <name evidence="2" type="ORF">LCGC14_1504250</name>
</gene>
<dbReference type="SUPFAM" id="SSF48295">
    <property type="entry name" value="TrpR-like"/>
    <property type="match status" value="1"/>
</dbReference>
<dbReference type="Pfam" id="PF08299">
    <property type="entry name" value="Bac_DnaA_C"/>
    <property type="match status" value="1"/>
</dbReference>
<sequence>MNLTHSEILDLIKVSRENPSLEVEDIFRQIVENNNAELKYHVMVDGFSSLFSEESKNTRPSCKSILKTCSEFHNLFPDLIRSKSRKGEFVRVRQQYCLIAHLFKHSQRITGEEIGNRDHATAFTARKKAVYYYQTEEEYRNEITEIISKFPLYNSTLTERLLTLTKT</sequence>
<dbReference type="AlphaFoldDB" id="A0A0F9J376"/>
<comment type="caution">
    <text evidence="2">The sequence shown here is derived from an EMBL/GenBank/DDBJ whole genome shotgun (WGS) entry which is preliminary data.</text>
</comment>
<dbReference type="GO" id="GO:0006270">
    <property type="term" value="P:DNA replication initiation"/>
    <property type="evidence" value="ECO:0007669"/>
    <property type="project" value="InterPro"/>
</dbReference>
<dbReference type="GO" id="GO:0043565">
    <property type="term" value="F:sequence-specific DNA binding"/>
    <property type="evidence" value="ECO:0007669"/>
    <property type="project" value="InterPro"/>
</dbReference>
<dbReference type="GO" id="GO:0006275">
    <property type="term" value="P:regulation of DNA replication"/>
    <property type="evidence" value="ECO:0007669"/>
    <property type="project" value="InterPro"/>
</dbReference>
<dbReference type="InterPro" id="IPR013159">
    <property type="entry name" value="DnaA_C"/>
</dbReference>
<reference evidence="2" key="1">
    <citation type="journal article" date="2015" name="Nature">
        <title>Complex archaea that bridge the gap between prokaryotes and eukaryotes.</title>
        <authorList>
            <person name="Spang A."/>
            <person name="Saw J.H."/>
            <person name="Jorgensen S.L."/>
            <person name="Zaremba-Niedzwiedzka K."/>
            <person name="Martijn J."/>
            <person name="Lind A.E."/>
            <person name="van Eijk R."/>
            <person name="Schleper C."/>
            <person name="Guy L."/>
            <person name="Ettema T.J."/>
        </authorList>
    </citation>
    <scope>NUCLEOTIDE SEQUENCE</scope>
</reference>
<feature type="domain" description="Chromosomal replication initiator DnaA C-terminal" evidence="1">
    <location>
        <begin position="61"/>
        <end position="129"/>
    </location>
</feature>